<dbReference type="PROSITE" id="PS51257">
    <property type="entry name" value="PROKAR_LIPOPROTEIN"/>
    <property type="match status" value="1"/>
</dbReference>
<gene>
    <name evidence="2" type="ORF">FAZ95_24345</name>
</gene>
<dbReference type="AlphaFoldDB" id="A0A4P8IYJ6"/>
<dbReference type="RefSeq" id="WP_137335087.1">
    <property type="nucleotide sequence ID" value="NZ_CP040078.1"/>
</dbReference>
<dbReference type="OrthoDB" id="193535at2"/>
<proteinExistence type="predicted"/>
<evidence type="ECO:0000313" key="3">
    <source>
        <dbReference type="Proteomes" id="UP000298656"/>
    </source>
</evidence>
<feature type="signal peptide" evidence="1">
    <location>
        <begin position="1"/>
        <end position="31"/>
    </location>
</feature>
<keyword evidence="3" id="KW-1185">Reference proteome</keyword>
<accession>A0A4P8IYJ6</accession>
<reference evidence="2 3" key="1">
    <citation type="submission" date="2019-05" db="EMBL/GenBank/DDBJ databases">
        <title>Burkholderia sp. DHOD12, isolated from subtropical forest soil.</title>
        <authorList>
            <person name="Gao Z.-H."/>
            <person name="Qiu L.-H."/>
        </authorList>
    </citation>
    <scope>NUCLEOTIDE SEQUENCE [LARGE SCALE GENOMIC DNA]</scope>
    <source>
        <strain evidence="2 3">DHOD12</strain>
    </source>
</reference>
<keyword evidence="1" id="KW-0732">Signal</keyword>
<protein>
    <submittedName>
        <fullName evidence="2">DUF3455 domain-containing protein</fullName>
    </submittedName>
</protein>
<dbReference type="PANTHER" id="PTHR35567">
    <property type="entry name" value="MALATE DEHYDROGENASE (AFU_ORTHOLOGUE AFUA_2G13800)"/>
    <property type="match status" value="1"/>
</dbReference>
<organism evidence="2 3">
    <name type="scientific">Trinickia violacea</name>
    <dbReference type="NCBI Taxonomy" id="2571746"/>
    <lineage>
        <taxon>Bacteria</taxon>
        <taxon>Pseudomonadati</taxon>
        <taxon>Pseudomonadota</taxon>
        <taxon>Betaproteobacteria</taxon>
        <taxon>Burkholderiales</taxon>
        <taxon>Burkholderiaceae</taxon>
        <taxon>Trinickia</taxon>
    </lineage>
</organism>
<name>A0A4P8IYJ6_9BURK</name>
<evidence type="ECO:0000313" key="2">
    <source>
        <dbReference type="EMBL" id="QCP52314.1"/>
    </source>
</evidence>
<dbReference type="PANTHER" id="PTHR35567:SF1">
    <property type="entry name" value="CONSERVED FUNGAL PROTEIN (AFU_ORTHOLOGUE AFUA_1G14230)"/>
    <property type="match status" value="1"/>
</dbReference>
<dbReference type="KEGG" id="tvl:FAZ95_24345"/>
<dbReference type="InterPro" id="IPR021851">
    <property type="entry name" value="DUF3455"/>
</dbReference>
<sequence>MNGFRTRAVFPVRRFAAVIGIGGMLALYGCATPPAPTPTANDSLPPNLRASGDEELQEVMTTHGDETYLCRRVPSDANATEAAAASTQLLWTQSGSEATLVDTSGTSAGTVAPNHYFLAYDGSYVIVNPAGESQVSANALTWARFTTRYIATPRPREGRFADVSSIQRIDTAGGLPPQPDCDLEGAHLLVPYSATYMIYRTKGSSPIALSASNPSTPAH</sequence>
<dbReference type="Pfam" id="PF11937">
    <property type="entry name" value="DUF3455"/>
    <property type="match status" value="1"/>
</dbReference>
<dbReference type="Proteomes" id="UP000298656">
    <property type="component" value="Chromosome 2"/>
</dbReference>
<feature type="chain" id="PRO_5020762354" evidence="1">
    <location>
        <begin position="32"/>
        <end position="219"/>
    </location>
</feature>
<dbReference type="EMBL" id="CP040078">
    <property type="protein sequence ID" value="QCP52314.1"/>
    <property type="molecule type" value="Genomic_DNA"/>
</dbReference>
<evidence type="ECO:0000256" key="1">
    <source>
        <dbReference type="SAM" id="SignalP"/>
    </source>
</evidence>